<dbReference type="AlphaFoldDB" id="A0A023FNS0"/>
<dbReference type="GO" id="GO:0006303">
    <property type="term" value="P:double-strand break repair via nonhomologous end joining"/>
    <property type="evidence" value="ECO:0007669"/>
    <property type="project" value="TreeGrafter"/>
</dbReference>
<dbReference type="InterPro" id="IPR010585">
    <property type="entry name" value="DNA_repair_prot_XRCC4"/>
</dbReference>
<dbReference type="Pfam" id="PF21924">
    <property type="entry name" value="XRCC4_CC"/>
    <property type="match status" value="1"/>
</dbReference>
<dbReference type="EMBL" id="GBBK01001080">
    <property type="protein sequence ID" value="JAC23402.1"/>
    <property type="molecule type" value="mRNA"/>
</dbReference>
<protein>
    <submittedName>
        <fullName evidence="4">Putative x-ray repair complementing defective repair in chinese hamster cells 4</fullName>
    </submittedName>
</protein>
<dbReference type="PANTHER" id="PTHR28559:SF1">
    <property type="entry name" value="DNA REPAIR PROTEIN XRCC4"/>
    <property type="match status" value="1"/>
</dbReference>
<sequence length="233" mass="25820">KMTSLVSEVCSSDSMDTSGHEEFVQAIEVQGSRYFLYTVAEPTEYALLLSDGSKCSAGHVTKPDEARPAFHNALTAGGGCEFLYQLKPVDEDQARFSWMERLAEGMKFRLGEALLRRAEDGCSRLLEAVMRIAERRDHSLARLREELDKTRKEQARTLEQLERSVQMKEEMEAELYTKFSLVLNAKKRRIREGAAASSAAGDAAEEQAVSSTPASQPASQPASVPDLLDQLLS</sequence>
<keyword evidence="1" id="KW-0175">Coiled coil</keyword>
<organism evidence="4">
    <name type="scientific">Amblyomma cajennense</name>
    <name type="common">Cayenne tick</name>
    <name type="synonym">Acarus cajennensis</name>
    <dbReference type="NCBI Taxonomy" id="34607"/>
    <lineage>
        <taxon>Eukaryota</taxon>
        <taxon>Metazoa</taxon>
        <taxon>Ecdysozoa</taxon>
        <taxon>Arthropoda</taxon>
        <taxon>Chelicerata</taxon>
        <taxon>Arachnida</taxon>
        <taxon>Acari</taxon>
        <taxon>Parasitiformes</taxon>
        <taxon>Ixodida</taxon>
        <taxon>Ixodoidea</taxon>
        <taxon>Ixodidae</taxon>
        <taxon>Amblyomminae</taxon>
        <taxon>Amblyomma</taxon>
    </lineage>
</organism>
<feature type="region of interest" description="Disordered" evidence="2">
    <location>
        <begin position="193"/>
        <end position="233"/>
    </location>
</feature>
<feature type="non-terminal residue" evidence="4">
    <location>
        <position position="1"/>
    </location>
</feature>
<dbReference type="Gene3D" id="1.20.5.370">
    <property type="match status" value="1"/>
</dbReference>
<evidence type="ECO:0000256" key="1">
    <source>
        <dbReference type="SAM" id="Coils"/>
    </source>
</evidence>
<dbReference type="PANTHER" id="PTHR28559">
    <property type="entry name" value="DNA REPAIR PROTEIN XRCC4"/>
    <property type="match status" value="1"/>
</dbReference>
<dbReference type="GO" id="GO:0003677">
    <property type="term" value="F:DNA binding"/>
    <property type="evidence" value="ECO:0007669"/>
    <property type="project" value="InterPro"/>
</dbReference>
<accession>A0A023FNS0</accession>
<feature type="domain" description="XRCC4 coiled-coil" evidence="3">
    <location>
        <begin position="134"/>
        <end position="192"/>
    </location>
</feature>
<evidence type="ECO:0000313" key="4">
    <source>
        <dbReference type="EMBL" id="JAC23402.1"/>
    </source>
</evidence>
<dbReference type="InterPro" id="IPR053962">
    <property type="entry name" value="XRCC4_CC"/>
</dbReference>
<name>A0A023FNS0_AMBCJ</name>
<proteinExistence type="evidence at transcript level"/>
<dbReference type="GO" id="GO:0032807">
    <property type="term" value="C:DNA ligase IV complex"/>
    <property type="evidence" value="ECO:0007669"/>
    <property type="project" value="TreeGrafter"/>
</dbReference>
<reference evidence="4" key="1">
    <citation type="submission" date="2014-03" db="EMBL/GenBank/DDBJ databases">
        <title>The sialotranscriptome of Amblyomma triste, Amblyomma parvum and Amblyomma cajennense ticks, uncovered by 454-based RNA-seq.</title>
        <authorList>
            <person name="Garcia G.R."/>
            <person name="Gardinassi L.G."/>
            <person name="Ribeiro J.M."/>
            <person name="Anatriello E."/>
            <person name="Ferreira B.R."/>
            <person name="Moreira H.N."/>
            <person name="Mafra C."/>
            <person name="Olegario M.M."/>
            <person name="Szabo P.J."/>
            <person name="Miranda-Santos I.K."/>
            <person name="Maruyama S.R."/>
        </authorList>
    </citation>
    <scope>NUCLEOTIDE SEQUENCE</scope>
    <source>
        <strain evidence="4">Uberlandia</strain>
        <tissue evidence="4">Salivary glands</tissue>
    </source>
</reference>
<dbReference type="GO" id="GO:0010165">
    <property type="term" value="P:response to X-ray"/>
    <property type="evidence" value="ECO:0007669"/>
    <property type="project" value="TreeGrafter"/>
</dbReference>
<feature type="coiled-coil region" evidence="1">
    <location>
        <begin position="133"/>
        <end position="178"/>
    </location>
</feature>
<dbReference type="GO" id="GO:0005958">
    <property type="term" value="C:DNA-dependent protein kinase-DNA ligase 4 complex"/>
    <property type="evidence" value="ECO:0007669"/>
    <property type="project" value="TreeGrafter"/>
</dbReference>
<feature type="compositionally biased region" description="Low complexity" evidence="2">
    <location>
        <begin position="193"/>
        <end position="225"/>
    </location>
</feature>
<dbReference type="SUPFAM" id="SSF58022">
    <property type="entry name" value="XRCC4, C-terminal oligomerization domain"/>
    <property type="match status" value="1"/>
</dbReference>
<evidence type="ECO:0000259" key="3">
    <source>
        <dbReference type="Pfam" id="PF21924"/>
    </source>
</evidence>
<dbReference type="InterPro" id="IPR014751">
    <property type="entry name" value="XRCC4-like_C"/>
</dbReference>
<dbReference type="GO" id="GO:0006310">
    <property type="term" value="P:DNA recombination"/>
    <property type="evidence" value="ECO:0007669"/>
    <property type="project" value="InterPro"/>
</dbReference>
<evidence type="ECO:0000256" key="2">
    <source>
        <dbReference type="SAM" id="MobiDB-lite"/>
    </source>
</evidence>